<keyword evidence="1" id="KW-1133">Transmembrane helix</keyword>
<evidence type="ECO:0000256" key="1">
    <source>
        <dbReference type="SAM" id="Phobius"/>
    </source>
</evidence>
<keyword evidence="2" id="KW-1185">Reference proteome</keyword>
<proteinExistence type="predicted"/>
<dbReference type="WBParaSite" id="ALUE_0001479501-mRNA-1">
    <property type="protein sequence ID" value="ALUE_0001479501-mRNA-1"/>
    <property type="gene ID" value="ALUE_0001479501"/>
</dbReference>
<name>A0A0M3IAY3_ASCLU</name>
<accession>A0A0M3IAY3</accession>
<evidence type="ECO:0000313" key="3">
    <source>
        <dbReference type="WBParaSite" id="ALUE_0001479501-mRNA-1"/>
    </source>
</evidence>
<sequence length="313" mass="35537">MLPNENIHVHKYAYKASDHPRNLQFLTPHDLYLYNQQDRSLYRETRNAKRYPMSRMVFWFGLKTINGTLLFDDGTETATFVDLLFRFDAENFGRMPDAGEKCWSMSLNTNGHNITFHTMKCEPNAEFLRAKRIHMSALCQYEKPEESGSHSLKKREVEGNNGINGNKSAIGKLPPYTFVTVPDREDDIVVSIAQSNYNSTATQTAVAEGSPLTFENLTYFGDANSSSKIRSFSEKHLNNHWLELFYMDRSNSDDVLMLYSIVSIVDEKKLPDKILLYTTSSLCGAGMIASASCFLLSCFGLILADTHSKPMNE</sequence>
<dbReference type="Proteomes" id="UP000036681">
    <property type="component" value="Unplaced"/>
</dbReference>
<reference evidence="3" key="1">
    <citation type="submission" date="2017-02" db="UniProtKB">
        <authorList>
            <consortium name="WormBaseParasite"/>
        </authorList>
    </citation>
    <scope>IDENTIFICATION</scope>
</reference>
<evidence type="ECO:0000313" key="2">
    <source>
        <dbReference type="Proteomes" id="UP000036681"/>
    </source>
</evidence>
<dbReference type="AlphaFoldDB" id="A0A0M3IAY3"/>
<keyword evidence="1" id="KW-0812">Transmembrane</keyword>
<feature type="transmembrane region" description="Helical" evidence="1">
    <location>
        <begin position="274"/>
        <end position="304"/>
    </location>
</feature>
<protein>
    <submittedName>
        <fullName evidence="3">Peptidase M12A domain-containing protein</fullName>
    </submittedName>
</protein>
<keyword evidence="1" id="KW-0472">Membrane</keyword>
<organism evidence="2 3">
    <name type="scientific">Ascaris lumbricoides</name>
    <name type="common">Giant roundworm</name>
    <dbReference type="NCBI Taxonomy" id="6252"/>
    <lineage>
        <taxon>Eukaryota</taxon>
        <taxon>Metazoa</taxon>
        <taxon>Ecdysozoa</taxon>
        <taxon>Nematoda</taxon>
        <taxon>Chromadorea</taxon>
        <taxon>Rhabditida</taxon>
        <taxon>Spirurina</taxon>
        <taxon>Ascaridomorpha</taxon>
        <taxon>Ascaridoidea</taxon>
        <taxon>Ascarididae</taxon>
        <taxon>Ascaris</taxon>
    </lineage>
</organism>